<name>A0ACB0EBM9_RANTA</name>
<dbReference type="Proteomes" id="UP001162501">
    <property type="component" value="Chromosome 18"/>
</dbReference>
<protein>
    <submittedName>
        <fullName evidence="1">Uncharacterized protein</fullName>
    </submittedName>
</protein>
<gene>
    <name evidence="1" type="ORF">MRATA1EN3_LOCUS9233</name>
</gene>
<evidence type="ECO:0000313" key="2">
    <source>
        <dbReference type="Proteomes" id="UP001162501"/>
    </source>
</evidence>
<sequence length="221" mass="23994">MPPAPRAGPAQQTPQKRPALKTVFTRRGSGGPCRLPSWGSSTESVHKAREGGEELVENGPNSGPRAEAKPSASSCPLLQLICSENGPGRAGQHWLQNWRWSGGANGKQNPRHSSCSLPKPFPLSRDGVSGCWLHSGVERPLPCGGPCLGGLARPGHQQYQWHLDLSMPRSGRGENGAALPRALTLACFLEETQNPRDSCTVRWREKKYLMFPPKDSIFCTL</sequence>
<reference evidence="1" key="1">
    <citation type="submission" date="2023-05" db="EMBL/GenBank/DDBJ databases">
        <authorList>
            <consortium name="ELIXIR-Norway"/>
        </authorList>
    </citation>
    <scope>NUCLEOTIDE SEQUENCE</scope>
</reference>
<organism evidence="1 2">
    <name type="scientific">Rangifer tarandus platyrhynchus</name>
    <name type="common">Svalbard reindeer</name>
    <dbReference type="NCBI Taxonomy" id="3082113"/>
    <lineage>
        <taxon>Eukaryota</taxon>
        <taxon>Metazoa</taxon>
        <taxon>Chordata</taxon>
        <taxon>Craniata</taxon>
        <taxon>Vertebrata</taxon>
        <taxon>Euteleostomi</taxon>
        <taxon>Mammalia</taxon>
        <taxon>Eutheria</taxon>
        <taxon>Laurasiatheria</taxon>
        <taxon>Artiodactyla</taxon>
        <taxon>Ruminantia</taxon>
        <taxon>Pecora</taxon>
        <taxon>Cervidae</taxon>
        <taxon>Odocoileinae</taxon>
        <taxon>Rangifer</taxon>
    </lineage>
</organism>
<proteinExistence type="predicted"/>
<evidence type="ECO:0000313" key="1">
    <source>
        <dbReference type="EMBL" id="CAI9698020.1"/>
    </source>
</evidence>
<dbReference type="EMBL" id="OX596102">
    <property type="protein sequence ID" value="CAI9698020.1"/>
    <property type="molecule type" value="Genomic_DNA"/>
</dbReference>
<accession>A0ACB0EBM9</accession>